<dbReference type="EMBL" id="JADCTT010000005">
    <property type="protein sequence ID" value="KAF9752293.1"/>
    <property type="molecule type" value="Genomic_DNA"/>
</dbReference>
<feature type="active site" description="Proton donor" evidence="3">
    <location>
        <position position="56"/>
    </location>
</feature>
<dbReference type="Pfam" id="PF00248">
    <property type="entry name" value="Aldo_ket_red"/>
    <property type="match status" value="1"/>
</dbReference>
<dbReference type="GO" id="GO:0016491">
    <property type="term" value="F:oxidoreductase activity"/>
    <property type="evidence" value="ECO:0007669"/>
    <property type="project" value="UniProtKB-KW"/>
</dbReference>
<dbReference type="InterPro" id="IPR018170">
    <property type="entry name" value="Aldo/ket_reductase_CS"/>
</dbReference>
<proteinExistence type="inferred from homology"/>
<organism evidence="7 8">
    <name type="scientific">Bionectria ochroleuca</name>
    <name type="common">Gliocladium roseum</name>
    <dbReference type="NCBI Taxonomy" id="29856"/>
    <lineage>
        <taxon>Eukaryota</taxon>
        <taxon>Fungi</taxon>
        <taxon>Dikarya</taxon>
        <taxon>Ascomycota</taxon>
        <taxon>Pezizomycotina</taxon>
        <taxon>Sordariomycetes</taxon>
        <taxon>Hypocreomycetidae</taxon>
        <taxon>Hypocreales</taxon>
        <taxon>Bionectriaceae</taxon>
        <taxon>Clonostachys</taxon>
    </lineage>
</organism>
<evidence type="ECO:0000256" key="4">
    <source>
        <dbReference type="PIRSR" id="PIRSR000097-2"/>
    </source>
</evidence>
<dbReference type="PANTHER" id="PTHR43827">
    <property type="entry name" value="2,5-DIKETO-D-GLUCONIC ACID REDUCTASE"/>
    <property type="match status" value="1"/>
</dbReference>
<dbReference type="Proteomes" id="UP000616885">
    <property type="component" value="Unassembled WGS sequence"/>
</dbReference>
<dbReference type="InterPro" id="IPR036812">
    <property type="entry name" value="NAD(P)_OxRdtase_dom_sf"/>
</dbReference>
<evidence type="ECO:0000256" key="1">
    <source>
        <dbReference type="ARBA" id="ARBA00007905"/>
    </source>
</evidence>
<dbReference type="PIRSF" id="PIRSF000097">
    <property type="entry name" value="AKR"/>
    <property type="match status" value="1"/>
</dbReference>
<comment type="caution">
    <text evidence="7">The sequence shown here is derived from an EMBL/GenBank/DDBJ whole genome shotgun (WGS) entry which is preliminary data.</text>
</comment>
<dbReference type="AlphaFoldDB" id="A0A8H7NAY3"/>
<dbReference type="SUPFAM" id="SSF51430">
    <property type="entry name" value="NAD(P)-linked oxidoreductase"/>
    <property type="match status" value="1"/>
</dbReference>
<evidence type="ECO:0000256" key="3">
    <source>
        <dbReference type="PIRSR" id="PIRSR000097-1"/>
    </source>
</evidence>
<comment type="similarity">
    <text evidence="1">Belongs to the aldo/keto reductase family.</text>
</comment>
<sequence>MNTSRHLRKNLPIGNSGLRIPILGFGVYKIPPHACKAACLNALRHGYRHIDCAQLYKSEAEVAAAVAESPVPREEVFLTTKIKQWRGGTDDLRQSLLKSIEALGGGRDGYVDLFLIHTPRFRNGSVKDVWLALEKFHAEGRVKAIGVSNFGIDHLEELKEYASIWPPHVNQIELHPWCQQRQLVKYCRDNNIIIQAYSPLATGARLSDPNLKLIAAKNGKSPAQVLIRYSLQKGWIPLPKSENPERIRENAQVFDFELDDTDMAVLDGWDQGSLERSFLLMRRRIRTSNMATSPLWAYILTHGISWALFRIIHCGIPTI</sequence>
<dbReference type="InterPro" id="IPR020471">
    <property type="entry name" value="AKR"/>
</dbReference>
<gene>
    <name evidence="7" type="ORF">IM811_014087</name>
</gene>
<evidence type="ECO:0000259" key="6">
    <source>
        <dbReference type="Pfam" id="PF00248"/>
    </source>
</evidence>
<dbReference type="CDD" id="cd19071">
    <property type="entry name" value="AKR_AKR1-5-like"/>
    <property type="match status" value="1"/>
</dbReference>
<evidence type="ECO:0000313" key="7">
    <source>
        <dbReference type="EMBL" id="KAF9752293.1"/>
    </source>
</evidence>
<feature type="binding site" evidence="4">
    <location>
        <position position="117"/>
    </location>
    <ligand>
        <name>substrate</name>
    </ligand>
</feature>
<dbReference type="PANTHER" id="PTHR43827:SF13">
    <property type="entry name" value="ALDO_KETO REDUCTASE FAMILY PROTEIN"/>
    <property type="match status" value="1"/>
</dbReference>
<dbReference type="Gene3D" id="3.20.20.100">
    <property type="entry name" value="NADP-dependent oxidoreductase domain"/>
    <property type="match status" value="1"/>
</dbReference>
<dbReference type="InterPro" id="IPR023210">
    <property type="entry name" value="NADP_OxRdtase_dom"/>
</dbReference>
<accession>A0A8H7NAY3</accession>
<evidence type="ECO:0000313" key="8">
    <source>
        <dbReference type="Proteomes" id="UP000616885"/>
    </source>
</evidence>
<keyword evidence="2" id="KW-0560">Oxidoreductase</keyword>
<name>A0A8H7NAY3_BIOOC</name>
<dbReference type="PRINTS" id="PR00069">
    <property type="entry name" value="ALDKETRDTASE"/>
</dbReference>
<evidence type="ECO:0000256" key="5">
    <source>
        <dbReference type="PIRSR" id="PIRSR000097-3"/>
    </source>
</evidence>
<dbReference type="FunFam" id="3.20.20.100:FF:000015">
    <property type="entry name" value="Oxidoreductase, aldo/keto reductase family"/>
    <property type="match status" value="1"/>
</dbReference>
<dbReference type="PROSITE" id="PS00062">
    <property type="entry name" value="ALDOKETO_REDUCTASE_2"/>
    <property type="match status" value="1"/>
</dbReference>
<feature type="domain" description="NADP-dependent oxidoreductase" evidence="6">
    <location>
        <begin position="36"/>
        <end position="268"/>
    </location>
</feature>
<feature type="site" description="Lowers pKa of active site Tyr" evidence="5">
    <location>
        <position position="81"/>
    </location>
</feature>
<protein>
    <recommendedName>
        <fullName evidence="6">NADP-dependent oxidoreductase domain-containing protein</fullName>
    </recommendedName>
</protein>
<evidence type="ECO:0000256" key="2">
    <source>
        <dbReference type="ARBA" id="ARBA00023002"/>
    </source>
</evidence>
<reference evidence="7" key="1">
    <citation type="submission" date="2020-10" db="EMBL/GenBank/DDBJ databases">
        <title>High-Quality Genome Resource of Clonostachys rosea strain S41 by Oxford Nanopore Long-Read Sequencing.</title>
        <authorList>
            <person name="Wang H."/>
        </authorList>
    </citation>
    <scope>NUCLEOTIDE SEQUENCE</scope>
    <source>
        <strain evidence="7">S41</strain>
    </source>
</reference>